<feature type="compositionally biased region" description="Polar residues" evidence="1">
    <location>
        <begin position="1"/>
        <end position="11"/>
    </location>
</feature>
<feature type="region of interest" description="Disordered" evidence="1">
    <location>
        <begin position="143"/>
        <end position="162"/>
    </location>
</feature>
<dbReference type="InterPro" id="IPR051702">
    <property type="entry name" value="SH3_domain_YSC84-like"/>
</dbReference>
<evidence type="ECO:0000256" key="1">
    <source>
        <dbReference type="SAM" id="MobiDB-lite"/>
    </source>
</evidence>
<protein>
    <submittedName>
        <fullName evidence="2">Uncharacterized protein</fullName>
    </submittedName>
</protein>
<dbReference type="AlphaFoldDB" id="A0A9P4Y338"/>
<dbReference type="PANTHER" id="PTHR15629">
    <property type="entry name" value="SH3YL1 PROTEIN"/>
    <property type="match status" value="1"/>
</dbReference>
<dbReference type="GO" id="GO:0035091">
    <property type="term" value="F:phosphatidylinositol binding"/>
    <property type="evidence" value="ECO:0007669"/>
    <property type="project" value="TreeGrafter"/>
</dbReference>
<feature type="compositionally biased region" description="Pro residues" evidence="1">
    <location>
        <begin position="15"/>
        <end position="25"/>
    </location>
</feature>
<dbReference type="Proteomes" id="UP000803844">
    <property type="component" value="Unassembled WGS sequence"/>
</dbReference>
<name>A0A9P4Y338_CRYP1</name>
<sequence>MAEKSQPTGSQGEYYPPPPPGPPPGHNGLAMHPNEYPIPESQSDLYDYPPPPSTQQQQPQQQTHHQPPPPSDGDGSAKKAGWGQRFAAMGNKAAVPFNALANKLGAEAFLPSTMDKEVEKASRILRAFCKDGIYTDAQAPETVEAPTTDAEGKPTTAPAKPKKNRTLLTIPSKVINKAVGLAIFTTARAGFHISGATGSGVIVARLPDGSW</sequence>
<gene>
    <name evidence="2" type="ORF">M406DRAFT_356034</name>
</gene>
<dbReference type="PANTHER" id="PTHR15629:SF8">
    <property type="entry name" value="DUF500 DOMAIN PROTEIN (AFU_ORTHOLOGUE AFUA_5G07310)"/>
    <property type="match status" value="1"/>
</dbReference>
<organism evidence="2 3">
    <name type="scientific">Cryphonectria parasitica (strain ATCC 38755 / EP155)</name>
    <dbReference type="NCBI Taxonomy" id="660469"/>
    <lineage>
        <taxon>Eukaryota</taxon>
        <taxon>Fungi</taxon>
        <taxon>Dikarya</taxon>
        <taxon>Ascomycota</taxon>
        <taxon>Pezizomycotina</taxon>
        <taxon>Sordariomycetes</taxon>
        <taxon>Sordariomycetidae</taxon>
        <taxon>Diaporthales</taxon>
        <taxon>Cryphonectriaceae</taxon>
        <taxon>Cryphonectria-Endothia species complex</taxon>
        <taxon>Cryphonectria</taxon>
    </lineage>
</organism>
<proteinExistence type="predicted"/>
<dbReference type="EMBL" id="MU032347">
    <property type="protein sequence ID" value="KAF3765736.1"/>
    <property type="molecule type" value="Genomic_DNA"/>
</dbReference>
<comment type="caution">
    <text evidence="2">The sequence shown here is derived from an EMBL/GenBank/DDBJ whole genome shotgun (WGS) entry which is preliminary data.</text>
</comment>
<feature type="compositionally biased region" description="Low complexity" evidence="1">
    <location>
        <begin position="54"/>
        <end position="65"/>
    </location>
</feature>
<dbReference type="GeneID" id="63840463"/>
<reference evidence="2" key="1">
    <citation type="journal article" date="2020" name="Phytopathology">
        <title>Genome sequence of the chestnut blight fungus Cryphonectria parasitica EP155: A fundamental resource for an archetypical invasive plant pathogen.</title>
        <authorList>
            <person name="Crouch J.A."/>
            <person name="Dawe A."/>
            <person name="Aerts A."/>
            <person name="Barry K."/>
            <person name="Churchill A.C.L."/>
            <person name="Grimwood J."/>
            <person name="Hillman B."/>
            <person name="Milgroom M.G."/>
            <person name="Pangilinan J."/>
            <person name="Smith M."/>
            <person name="Salamov A."/>
            <person name="Schmutz J."/>
            <person name="Yadav J."/>
            <person name="Grigoriev I.V."/>
            <person name="Nuss D."/>
        </authorList>
    </citation>
    <scope>NUCLEOTIDE SEQUENCE</scope>
    <source>
        <strain evidence="2">EP155</strain>
    </source>
</reference>
<dbReference type="OrthoDB" id="10255128at2759"/>
<evidence type="ECO:0000313" key="2">
    <source>
        <dbReference type="EMBL" id="KAF3765736.1"/>
    </source>
</evidence>
<accession>A0A9P4Y338</accession>
<keyword evidence="3" id="KW-1185">Reference proteome</keyword>
<dbReference type="RefSeq" id="XP_040776697.1">
    <property type="nucleotide sequence ID" value="XM_040923334.1"/>
</dbReference>
<evidence type="ECO:0000313" key="3">
    <source>
        <dbReference type="Proteomes" id="UP000803844"/>
    </source>
</evidence>
<feature type="non-terminal residue" evidence="2">
    <location>
        <position position="211"/>
    </location>
</feature>
<feature type="region of interest" description="Disordered" evidence="1">
    <location>
        <begin position="1"/>
        <end position="80"/>
    </location>
</feature>